<sequence length="146" mass="16564">MTQLGLAFLLFRFLFRTLVRRGELRFPNPFQPGWKQLQRQYGIAQIVRPTEQVSGFIGAVPCDLKVRLEAQHWVLQGISVAGLLVRIPYADIESLQTPTSFQVMRFSEKEYTAGVFRIGKVRVELPAYWADQLLQHMAAAGATVIS</sequence>
<proteinExistence type="predicted"/>
<accession>A0ABY7LKB1</accession>
<dbReference type="Proteomes" id="UP001211005">
    <property type="component" value="Chromosome"/>
</dbReference>
<keyword evidence="2" id="KW-1185">Reference proteome</keyword>
<evidence type="ECO:0000313" key="1">
    <source>
        <dbReference type="EMBL" id="WBA40880.1"/>
    </source>
</evidence>
<protein>
    <recommendedName>
        <fullName evidence="3">PilZ domain-containing protein</fullName>
    </recommendedName>
</protein>
<dbReference type="EMBL" id="CP114767">
    <property type="protein sequence ID" value="WBA40880.1"/>
    <property type="molecule type" value="Genomic_DNA"/>
</dbReference>
<evidence type="ECO:0000313" key="2">
    <source>
        <dbReference type="Proteomes" id="UP001211005"/>
    </source>
</evidence>
<dbReference type="RefSeq" id="WP_269558967.1">
    <property type="nucleotide sequence ID" value="NZ_CP114767.1"/>
</dbReference>
<organism evidence="1 2">
    <name type="scientific">Hymenobacter canadensis</name>
    <dbReference type="NCBI Taxonomy" id="2999067"/>
    <lineage>
        <taxon>Bacteria</taxon>
        <taxon>Pseudomonadati</taxon>
        <taxon>Bacteroidota</taxon>
        <taxon>Cytophagia</taxon>
        <taxon>Cytophagales</taxon>
        <taxon>Hymenobacteraceae</taxon>
        <taxon>Hymenobacter</taxon>
    </lineage>
</organism>
<reference evidence="1 2" key="1">
    <citation type="submission" date="2022-12" db="EMBL/GenBank/DDBJ databases">
        <title>Hymenobacter canadensis sp. nov. isolated from lake water of the Cambridge Bay, Canada.</title>
        <authorList>
            <person name="Kim W.H."/>
            <person name="Lee Y.M."/>
        </authorList>
    </citation>
    <scope>NUCLEOTIDE SEQUENCE [LARGE SCALE GENOMIC DNA]</scope>
    <source>
        <strain evidence="1 2">PAMC 29467</strain>
    </source>
</reference>
<evidence type="ECO:0008006" key="3">
    <source>
        <dbReference type="Google" id="ProtNLM"/>
    </source>
</evidence>
<name>A0ABY7LKB1_9BACT</name>
<gene>
    <name evidence="1" type="ORF">O3303_13740</name>
</gene>